<evidence type="ECO:0000259" key="1">
    <source>
        <dbReference type="Pfam" id="PF13460"/>
    </source>
</evidence>
<dbReference type="AlphaFoldDB" id="A0A829YIW3"/>
<dbReference type="PANTHER" id="PTHR12126:SF11">
    <property type="entry name" value="NADH DEHYDROGENASE [UBIQUINONE] 1 ALPHA SUBCOMPLEX SUBUNIT 9, MITOCHONDRIAL"/>
    <property type="match status" value="1"/>
</dbReference>
<feature type="domain" description="NAD(P)-binding" evidence="1">
    <location>
        <begin position="7"/>
        <end position="174"/>
    </location>
</feature>
<gene>
    <name evidence="2" type="ORF">GCM10011487_47880</name>
</gene>
<dbReference type="SUPFAM" id="SSF51735">
    <property type="entry name" value="NAD(P)-binding Rossmann-fold domains"/>
    <property type="match status" value="1"/>
</dbReference>
<dbReference type="PANTHER" id="PTHR12126">
    <property type="entry name" value="NADH-UBIQUINONE OXIDOREDUCTASE 39 KDA SUBUNIT-RELATED"/>
    <property type="match status" value="1"/>
</dbReference>
<dbReference type="InterPro" id="IPR036291">
    <property type="entry name" value="NAD(P)-bd_dom_sf"/>
</dbReference>
<dbReference type="InterPro" id="IPR051207">
    <property type="entry name" value="ComplexI_NDUFA9_subunit"/>
</dbReference>
<proteinExistence type="predicted"/>
<protein>
    <submittedName>
        <fullName evidence="2">LysR family transcriptional regulator</fullName>
    </submittedName>
</protein>
<keyword evidence="3" id="KW-1185">Reference proteome</keyword>
<sequence length="254" mass="27553">MRIVVVGGSGRVGAKLVEILRHRGHDVLAASPRTGVNTITGEGLTAAMAGCNVLIDVTNSPSFEDNYVLKFFETSSRNLVAAAEAARVKHHLVLSIVGTDRLLESGYFRAKMRQEDLVRESLIPHTVLRSTQFFEFMPTVVQSEKDQHAVRVSPALVQPIESAEVAAALADLATAAPRNGMVEFAGPECFRLDDAVFRVMQAKRDSRAVIADPQARYFGAKLSEDTLTPDEGAIIGVGRFDDWLKHVGGARALN</sequence>
<evidence type="ECO:0000313" key="2">
    <source>
        <dbReference type="EMBL" id="GFE82788.1"/>
    </source>
</evidence>
<dbReference type="EMBL" id="BLJN01000005">
    <property type="protein sequence ID" value="GFE82788.1"/>
    <property type="molecule type" value="Genomic_DNA"/>
</dbReference>
<dbReference type="Pfam" id="PF13460">
    <property type="entry name" value="NAD_binding_10"/>
    <property type="match status" value="1"/>
</dbReference>
<dbReference type="RefSeq" id="WP_161814438.1">
    <property type="nucleotide sequence ID" value="NZ_BLJN01000005.1"/>
</dbReference>
<organism evidence="2 3">
    <name type="scientific">Steroidobacter agaridevorans</name>
    <dbReference type="NCBI Taxonomy" id="2695856"/>
    <lineage>
        <taxon>Bacteria</taxon>
        <taxon>Pseudomonadati</taxon>
        <taxon>Pseudomonadota</taxon>
        <taxon>Gammaproteobacteria</taxon>
        <taxon>Steroidobacterales</taxon>
        <taxon>Steroidobacteraceae</taxon>
        <taxon>Steroidobacter</taxon>
    </lineage>
</organism>
<reference evidence="3" key="1">
    <citation type="submission" date="2020-01" db="EMBL/GenBank/DDBJ databases">
        <title>'Steroidobacter agaridevorans' sp. nov., agar-degrading bacteria isolated from rhizosphere soils.</title>
        <authorList>
            <person name="Ikenaga M."/>
            <person name="Kataoka M."/>
            <person name="Murouchi A."/>
            <person name="Katsuragi S."/>
            <person name="Sakai M."/>
        </authorList>
    </citation>
    <scope>NUCLEOTIDE SEQUENCE [LARGE SCALE GENOMIC DNA]</scope>
    <source>
        <strain evidence="3">YU21-B</strain>
    </source>
</reference>
<dbReference type="GO" id="GO:0044877">
    <property type="term" value="F:protein-containing complex binding"/>
    <property type="evidence" value="ECO:0007669"/>
    <property type="project" value="TreeGrafter"/>
</dbReference>
<dbReference type="InterPro" id="IPR016040">
    <property type="entry name" value="NAD(P)-bd_dom"/>
</dbReference>
<evidence type="ECO:0000313" key="3">
    <source>
        <dbReference type="Proteomes" id="UP000445000"/>
    </source>
</evidence>
<name>A0A829YIW3_9GAMM</name>
<dbReference type="Proteomes" id="UP000445000">
    <property type="component" value="Unassembled WGS sequence"/>
</dbReference>
<dbReference type="Gene3D" id="3.40.50.720">
    <property type="entry name" value="NAD(P)-binding Rossmann-like Domain"/>
    <property type="match status" value="1"/>
</dbReference>
<accession>A0A829YIW3</accession>
<comment type="caution">
    <text evidence="2">The sequence shown here is derived from an EMBL/GenBank/DDBJ whole genome shotgun (WGS) entry which is preliminary data.</text>
</comment>